<sequence>MATSRDDMTAVGLRLARTLAVRVTERGLIEKTGRNVTGEQVKAVLMEDLGWVDEEDLRLRKADEEVLRLINEINKPLLIPEKSDYEITASVRRGLDSQLELKDCYQSRRPAGS</sequence>
<gene>
    <name evidence="2" type="ORF">FOL46_003899</name>
    <name evidence="1" type="ORF">FOZ61_004273</name>
</gene>
<protein>
    <submittedName>
        <fullName evidence="1">Uncharacterized protein</fullName>
    </submittedName>
</protein>
<name>A0A7J6KK70_PEROL</name>
<evidence type="ECO:0000313" key="3">
    <source>
        <dbReference type="Proteomes" id="UP000570595"/>
    </source>
</evidence>
<evidence type="ECO:0000313" key="2">
    <source>
        <dbReference type="EMBL" id="KAF4647695.1"/>
    </source>
</evidence>
<organism evidence="1 3">
    <name type="scientific">Perkinsus olseni</name>
    <name type="common">Perkinsus atlanticus</name>
    <dbReference type="NCBI Taxonomy" id="32597"/>
    <lineage>
        <taxon>Eukaryota</taxon>
        <taxon>Sar</taxon>
        <taxon>Alveolata</taxon>
        <taxon>Perkinsozoa</taxon>
        <taxon>Perkinsea</taxon>
        <taxon>Perkinsida</taxon>
        <taxon>Perkinsidae</taxon>
        <taxon>Perkinsus</taxon>
    </lineage>
</organism>
<comment type="caution">
    <text evidence="1">The sequence shown here is derived from an EMBL/GenBank/DDBJ whole genome shotgun (WGS) entry which is preliminary data.</text>
</comment>
<dbReference type="EMBL" id="JABANN010002428">
    <property type="protein sequence ID" value="KAF4647695.1"/>
    <property type="molecule type" value="Genomic_DNA"/>
</dbReference>
<evidence type="ECO:0000313" key="1">
    <source>
        <dbReference type="EMBL" id="KAF4647364.1"/>
    </source>
</evidence>
<evidence type="ECO:0000313" key="4">
    <source>
        <dbReference type="Proteomes" id="UP000572268"/>
    </source>
</evidence>
<accession>A0A7J6KK70</accession>
<reference evidence="3 4" key="1">
    <citation type="submission" date="2020-04" db="EMBL/GenBank/DDBJ databases">
        <title>Perkinsus olseni comparative genomics.</title>
        <authorList>
            <person name="Bogema D.R."/>
        </authorList>
    </citation>
    <scope>NUCLEOTIDE SEQUENCE [LARGE SCALE GENOMIC DNA]</scope>
    <source>
        <strain evidence="1">ATCC PRA-179</strain>
        <strain evidence="2">ATCC PRA-31</strain>
    </source>
</reference>
<dbReference type="Proteomes" id="UP000572268">
    <property type="component" value="Unassembled WGS sequence"/>
</dbReference>
<dbReference type="Proteomes" id="UP000570595">
    <property type="component" value="Unassembled WGS sequence"/>
</dbReference>
<dbReference type="AlphaFoldDB" id="A0A7J6KK70"/>
<dbReference type="EMBL" id="JABAHT010002449">
    <property type="protein sequence ID" value="KAF4647364.1"/>
    <property type="molecule type" value="Genomic_DNA"/>
</dbReference>
<proteinExistence type="predicted"/>